<proteinExistence type="predicted"/>
<dbReference type="AlphaFoldDB" id="G9QJB7"/>
<organism evidence="1 2">
    <name type="scientific">Bacillus smithii 7_3_47FAA</name>
    <dbReference type="NCBI Taxonomy" id="665952"/>
    <lineage>
        <taxon>Bacteria</taxon>
        <taxon>Bacillati</taxon>
        <taxon>Bacillota</taxon>
        <taxon>Bacilli</taxon>
        <taxon>Bacillales</taxon>
        <taxon>Bacillaceae</taxon>
        <taxon>Bacillus</taxon>
    </lineage>
</organism>
<gene>
    <name evidence="1" type="ORF">HMPREF1015_02565</name>
</gene>
<reference evidence="1 2" key="1">
    <citation type="submission" date="2011-09" db="EMBL/GenBank/DDBJ databases">
        <title>The Genome Sequence of Bacillus smithii 7_3_47FAA.</title>
        <authorList>
            <consortium name="The Broad Institute Genome Sequencing Platform"/>
            <person name="Earl A."/>
            <person name="Ward D."/>
            <person name="Feldgarden M."/>
            <person name="Gevers D."/>
            <person name="Daigneault M."/>
            <person name="Strauss J."/>
            <person name="Allen-Vercoe E."/>
            <person name="Young S.K."/>
            <person name="Zeng Q."/>
            <person name="Gargeya S."/>
            <person name="Fitzgerald M."/>
            <person name="Haas B."/>
            <person name="Abouelleil A."/>
            <person name="Alvarado L."/>
            <person name="Arachchi H.M."/>
            <person name="Berlin A."/>
            <person name="Brown A."/>
            <person name="Chapman S.B."/>
            <person name="Chen Z."/>
            <person name="Dunbar C."/>
            <person name="Freedman E."/>
            <person name="Gearin G."/>
            <person name="Goldberg J."/>
            <person name="Griggs A."/>
            <person name="Gujja S."/>
            <person name="Heiman D."/>
            <person name="Howarth C."/>
            <person name="Larson L."/>
            <person name="Lui A."/>
            <person name="MacDonald P.J.P."/>
            <person name="Montmayeur A."/>
            <person name="Murphy C."/>
            <person name="Neiman D."/>
            <person name="Pearson M."/>
            <person name="Priest M."/>
            <person name="Roberts A."/>
            <person name="Saif S."/>
            <person name="Shea T."/>
            <person name="Shenoy N."/>
            <person name="Sisk P."/>
            <person name="Stolte C."/>
            <person name="Sykes S."/>
            <person name="Wortman J."/>
            <person name="Nusbaum C."/>
            <person name="Birren B."/>
        </authorList>
    </citation>
    <scope>NUCLEOTIDE SEQUENCE [LARGE SCALE GENOMIC DNA]</scope>
    <source>
        <strain evidence="1 2">7_3_47FAA</strain>
    </source>
</reference>
<dbReference type="EMBL" id="ACWF01000055">
    <property type="protein sequence ID" value="EHL78745.1"/>
    <property type="molecule type" value="Genomic_DNA"/>
</dbReference>
<feature type="non-terminal residue" evidence="1">
    <location>
        <position position="31"/>
    </location>
</feature>
<evidence type="ECO:0000313" key="2">
    <source>
        <dbReference type="Proteomes" id="UP000011747"/>
    </source>
</evidence>
<dbReference type="Proteomes" id="UP000011747">
    <property type="component" value="Unassembled WGS sequence"/>
</dbReference>
<evidence type="ECO:0000313" key="1">
    <source>
        <dbReference type="EMBL" id="EHL78745.1"/>
    </source>
</evidence>
<sequence length="31" mass="3594">MANKAYKFTSVTNTRTRATLTKPYGLRSFRL</sequence>
<name>G9QJB7_9BACI</name>
<accession>G9QJB7</accession>
<protein>
    <submittedName>
        <fullName evidence="1">Uncharacterized protein</fullName>
    </submittedName>
</protein>
<keyword evidence="2" id="KW-1185">Reference proteome</keyword>
<dbReference type="HOGENOM" id="CLU_3400372_0_0_9"/>
<comment type="caution">
    <text evidence="1">The sequence shown here is derived from an EMBL/GenBank/DDBJ whole genome shotgun (WGS) entry which is preliminary data.</text>
</comment>